<dbReference type="EMBL" id="SMLG01000012">
    <property type="protein sequence ID" value="TDE42264.1"/>
    <property type="molecule type" value="Genomic_DNA"/>
</dbReference>
<keyword evidence="2" id="KW-0808">Transferase</keyword>
<accession>A0A4R5F4U8</accession>
<comment type="caution">
    <text evidence="2">The sequence shown here is derived from an EMBL/GenBank/DDBJ whole genome shotgun (WGS) entry which is preliminary data.</text>
</comment>
<dbReference type="InterPro" id="IPR055259">
    <property type="entry name" value="YkvP/CgeB_Glyco_trans-like"/>
</dbReference>
<name>A0A4R5F4U8_9FLAO</name>
<evidence type="ECO:0000259" key="1">
    <source>
        <dbReference type="Pfam" id="PF13524"/>
    </source>
</evidence>
<proteinExistence type="predicted"/>
<dbReference type="Gene3D" id="3.40.50.2000">
    <property type="entry name" value="Glycogen Phosphorylase B"/>
    <property type="match status" value="1"/>
</dbReference>
<dbReference type="Pfam" id="PF13524">
    <property type="entry name" value="Glyco_trans_1_2"/>
    <property type="match status" value="1"/>
</dbReference>
<dbReference type="OrthoDB" id="6638088at2"/>
<gene>
    <name evidence="2" type="ORF">E0I26_14015</name>
</gene>
<evidence type="ECO:0000313" key="3">
    <source>
        <dbReference type="Proteomes" id="UP000294814"/>
    </source>
</evidence>
<dbReference type="SUPFAM" id="SSF53756">
    <property type="entry name" value="UDP-Glycosyltransferase/glycogen phosphorylase"/>
    <property type="match status" value="1"/>
</dbReference>
<dbReference type="Proteomes" id="UP000294814">
    <property type="component" value="Unassembled WGS sequence"/>
</dbReference>
<protein>
    <submittedName>
        <fullName evidence="2">Glycosyltransferase</fullName>
    </submittedName>
</protein>
<sequence length="384" mass="44970">MKILLIGEYSRLHNSLKEGLIALGHEVILLSSGDHFKKFDTDYSFHSAFLSGYWLPLKIKNVFYKLTGVNLEKAERGLRFFLLLPQLKNFDHVQLINSDAIETFPFFSRILYKKVFKKIKNRSLLICGDETTVIDYLLKKESDYSILTPYFEDNSLKKHFEYPLKYTTKNYRKTFDWLVENCQNLIASDLDYKIPMEKMGYSVHFIPNPVNTRKIEFEEQKINDKIVIFMGINRSSYIKKGIVYFEKTLQIIQEKYAEKVAVIITENIPYNDYINLYNTAQIVLDQIYADDQGYNALEAMAKGKVVFTGAEKEFVQHYNLSEKVAINALPNVDYLVKELSFLIENPNEITAIGKRARAFVEKEHDYIKIANQYLETWNKAYIFI</sequence>
<reference evidence="2 3" key="1">
    <citation type="submission" date="2019-03" db="EMBL/GenBank/DDBJ databases">
        <title>Novel species of Flavobacterium.</title>
        <authorList>
            <person name="Liu Q."/>
            <person name="Xin Y.-H."/>
        </authorList>
    </citation>
    <scope>NUCLEOTIDE SEQUENCE [LARGE SCALE GENOMIC DNA]</scope>
    <source>
        <strain evidence="2 3">LB3P52</strain>
    </source>
</reference>
<dbReference type="AlphaFoldDB" id="A0A4R5F4U8"/>
<organism evidence="2 3">
    <name type="scientific">Flavobacterium rhamnosiphilum</name>
    <dbReference type="NCBI Taxonomy" id="2541724"/>
    <lineage>
        <taxon>Bacteria</taxon>
        <taxon>Pseudomonadati</taxon>
        <taxon>Bacteroidota</taxon>
        <taxon>Flavobacteriia</taxon>
        <taxon>Flavobacteriales</taxon>
        <taxon>Flavobacteriaceae</taxon>
        <taxon>Flavobacterium</taxon>
    </lineage>
</organism>
<keyword evidence="3" id="KW-1185">Reference proteome</keyword>
<evidence type="ECO:0000313" key="2">
    <source>
        <dbReference type="EMBL" id="TDE42264.1"/>
    </source>
</evidence>
<dbReference type="GO" id="GO:0016740">
    <property type="term" value="F:transferase activity"/>
    <property type="evidence" value="ECO:0007669"/>
    <property type="project" value="UniProtKB-KW"/>
</dbReference>
<feature type="domain" description="Spore protein YkvP/CgeB glycosyl transferase-like" evidence="1">
    <location>
        <begin position="256"/>
        <end position="374"/>
    </location>
</feature>